<evidence type="ECO:0000259" key="1">
    <source>
        <dbReference type="Pfam" id="PF01272"/>
    </source>
</evidence>
<dbReference type="Pfam" id="PF01272">
    <property type="entry name" value="GreA_GreB"/>
    <property type="match status" value="1"/>
</dbReference>
<dbReference type="RefSeq" id="WP_394471279.1">
    <property type="nucleotide sequence ID" value="NZ_JBIGHY010000005.1"/>
</dbReference>
<dbReference type="PANTHER" id="PTHR30437:SF5">
    <property type="entry name" value="REGULATOR OF NUCLEOSIDE DIPHOSPHATE KINASE"/>
    <property type="match status" value="1"/>
</dbReference>
<keyword evidence="3" id="KW-1185">Reference proteome</keyword>
<sequence>MSFPSPQPGAERLLSELDHRRLSLLVGAASTAYKPLQDLLDTAELLPSPQLPADVVSMNSEVDVLGPQPGQRQRLTLCYPAEARPEQGRISVLSPVGLSLLGRTVGEAVSWQAGHGALGSLCIQALPYQPEANGDFSR</sequence>
<comment type="caution">
    <text evidence="2">The sequence shown here is derived from an EMBL/GenBank/DDBJ whole genome shotgun (WGS) entry which is preliminary data.</text>
</comment>
<proteinExistence type="predicted"/>
<dbReference type="EMBL" id="JBIGHY010000005">
    <property type="protein sequence ID" value="MFG6415210.1"/>
    <property type="molecule type" value="Genomic_DNA"/>
</dbReference>
<evidence type="ECO:0000313" key="2">
    <source>
        <dbReference type="EMBL" id="MFG6415210.1"/>
    </source>
</evidence>
<keyword evidence="2" id="KW-0251">Elongation factor</keyword>
<name>A0ABW7EP64_9BURK</name>
<dbReference type="Proteomes" id="UP001606300">
    <property type="component" value="Unassembled WGS sequence"/>
</dbReference>
<accession>A0ABW7EP64</accession>
<keyword evidence="2" id="KW-0648">Protein biosynthesis</keyword>
<protein>
    <submittedName>
        <fullName evidence="2">GreA/GreB family elongation factor</fullName>
    </submittedName>
</protein>
<dbReference type="PROSITE" id="PS00830">
    <property type="entry name" value="GREAB_2"/>
    <property type="match status" value="1"/>
</dbReference>
<dbReference type="PANTHER" id="PTHR30437">
    <property type="entry name" value="TRANSCRIPTION ELONGATION FACTOR GREA"/>
    <property type="match status" value="1"/>
</dbReference>
<gene>
    <name evidence="2" type="ORF">ACG02S_15040</name>
</gene>
<dbReference type="Gene3D" id="3.10.50.30">
    <property type="entry name" value="Transcription elongation factor, GreA/GreB, C-terminal domain"/>
    <property type="match status" value="1"/>
</dbReference>
<evidence type="ECO:0000313" key="3">
    <source>
        <dbReference type="Proteomes" id="UP001606300"/>
    </source>
</evidence>
<dbReference type="SUPFAM" id="SSF54534">
    <property type="entry name" value="FKBP-like"/>
    <property type="match status" value="1"/>
</dbReference>
<dbReference type="InterPro" id="IPR036953">
    <property type="entry name" value="GreA/GreB_C_sf"/>
</dbReference>
<feature type="domain" description="Transcription elongation factor GreA/GreB C-terminal" evidence="1">
    <location>
        <begin position="52"/>
        <end position="116"/>
    </location>
</feature>
<organism evidence="2 3">
    <name type="scientific">Pelomonas dachongensis</name>
    <dbReference type="NCBI Taxonomy" id="3299029"/>
    <lineage>
        <taxon>Bacteria</taxon>
        <taxon>Pseudomonadati</taxon>
        <taxon>Pseudomonadota</taxon>
        <taxon>Betaproteobacteria</taxon>
        <taxon>Burkholderiales</taxon>
        <taxon>Sphaerotilaceae</taxon>
        <taxon>Roseateles</taxon>
    </lineage>
</organism>
<dbReference type="InterPro" id="IPR018151">
    <property type="entry name" value="TF_GreA/GreB_CS"/>
</dbReference>
<dbReference type="InterPro" id="IPR023459">
    <property type="entry name" value="Tscrpt_elong_fac_GreA/B_fam"/>
</dbReference>
<reference evidence="2 3" key="1">
    <citation type="submission" date="2024-09" db="EMBL/GenBank/DDBJ databases">
        <title>Novel species of the genus Pelomonas and Roseateles isolated from streams.</title>
        <authorList>
            <person name="Lu H."/>
        </authorList>
    </citation>
    <scope>NUCLEOTIDE SEQUENCE [LARGE SCALE GENOMIC DNA]</scope>
    <source>
        <strain evidence="2 3">DC23W</strain>
    </source>
</reference>
<dbReference type="GO" id="GO:0003746">
    <property type="term" value="F:translation elongation factor activity"/>
    <property type="evidence" value="ECO:0007669"/>
    <property type="project" value="UniProtKB-KW"/>
</dbReference>
<dbReference type="InterPro" id="IPR001437">
    <property type="entry name" value="Tscrpt_elong_fac_GreA/B_C"/>
</dbReference>